<sequence>MWQYSTTVLVIRPGRLTVIGRARLNNHASRQPTEVMTNLAGRQRVCDYDVVYSDDVLEDRDKSDDEQAPHTGTGCL</sequence>
<dbReference type="AlphaFoldDB" id="A0AAE0Z7H2"/>
<dbReference type="Proteomes" id="UP001283361">
    <property type="component" value="Unassembled WGS sequence"/>
</dbReference>
<evidence type="ECO:0000313" key="2">
    <source>
        <dbReference type="EMBL" id="KAK3763481.1"/>
    </source>
</evidence>
<dbReference type="EMBL" id="JAWDGP010004552">
    <property type="protein sequence ID" value="KAK3763481.1"/>
    <property type="molecule type" value="Genomic_DNA"/>
</dbReference>
<protein>
    <submittedName>
        <fullName evidence="2">Uncharacterized protein</fullName>
    </submittedName>
</protein>
<evidence type="ECO:0000256" key="1">
    <source>
        <dbReference type="SAM" id="MobiDB-lite"/>
    </source>
</evidence>
<reference evidence="2" key="1">
    <citation type="journal article" date="2023" name="G3 (Bethesda)">
        <title>A reference genome for the long-term kleptoplast-retaining sea slug Elysia crispata morphotype clarki.</title>
        <authorList>
            <person name="Eastman K.E."/>
            <person name="Pendleton A.L."/>
            <person name="Shaikh M.A."/>
            <person name="Suttiyut T."/>
            <person name="Ogas R."/>
            <person name="Tomko P."/>
            <person name="Gavelis G."/>
            <person name="Widhalm J.R."/>
            <person name="Wisecaver J.H."/>
        </authorList>
    </citation>
    <scope>NUCLEOTIDE SEQUENCE</scope>
    <source>
        <strain evidence="2">ECLA1</strain>
    </source>
</reference>
<organism evidence="2 3">
    <name type="scientific">Elysia crispata</name>
    <name type="common">lettuce slug</name>
    <dbReference type="NCBI Taxonomy" id="231223"/>
    <lineage>
        <taxon>Eukaryota</taxon>
        <taxon>Metazoa</taxon>
        <taxon>Spiralia</taxon>
        <taxon>Lophotrochozoa</taxon>
        <taxon>Mollusca</taxon>
        <taxon>Gastropoda</taxon>
        <taxon>Heterobranchia</taxon>
        <taxon>Euthyneura</taxon>
        <taxon>Panpulmonata</taxon>
        <taxon>Sacoglossa</taxon>
        <taxon>Placobranchoidea</taxon>
        <taxon>Plakobranchidae</taxon>
        <taxon>Elysia</taxon>
    </lineage>
</organism>
<proteinExistence type="predicted"/>
<gene>
    <name evidence="2" type="ORF">RRG08_012215</name>
</gene>
<accession>A0AAE0Z7H2</accession>
<comment type="caution">
    <text evidence="2">The sequence shown here is derived from an EMBL/GenBank/DDBJ whole genome shotgun (WGS) entry which is preliminary data.</text>
</comment>
<keyword evidence="3" id="KW-1185">Reference proteome</keyword>
<evidence type="ECO:0000313" key="3">
    <source>
        <dbReference type="Proteomes" id="UP001283361"/>
    </source>
</evidence>
<feature type="compositionally biased region" description="Basic and acidic residues" evidence="1">
    <location>
        <begin position="59"/>
        <end position="68"/>
    </location>
</feature>
<name>A0AAE0Z7H2_9GAST</name>
<feature type="region of interest" description="Disordered" evidence="1">
    <location>
        <begin position="57"/>
        <end position="76"/>
    </location>
</feature>